<feature type="domain" description="Isochorismatase-like" evidence="2">
    <location>
        <begin position="10"/>
        <end position="177"/>
    </location>
</feature>
<dbReference type="InterPro" id="IPR050272">
    <property type="entry name" value="Isochorismatase-like_hydrls"/>
</dbReference>
<dbReference type="AlphaFoldDB" id="A0A7Y9PJW5"/>
<dbReference type="Gene3D" id="3.40.50.850">
    <property type="entry name" value="Isochorismatase-like"/>
    <property type="match status" value="1"/>
</dbReference>
<dbReference type="Pfam" id="PF00857">
    <property type="entry name" value="Isochorismatase"/>
    <property type="match status" value="1"/>
</dbReference>
<evidence type="ECO:0000256" key="1">
    <source>
        <dbReference type="ARBA" id="ARBA00022801"/>
    </source>
</evidence>
<accession>A0A7Y9PJW5</accession>
<name>A0A7Y9PJW5_9BACT</name>
<proteinExistence type="predicted"/>
<dbReference type="PANTHER" id="PTHR43540">
    <property type="entry name" value="PEROXYUREIDOACRYLATE/UREIDOACRYLATE AMIDOHYDROLASE-RELATED"/>
    <property type="match status" value="1"/>
</dbReference>
<keyword evidence="1" id="KW-0378">Hydrolase</keyword>
<sequence length="189" mass="20323">MPVTTLDPKTALIVVDLQKGIISLPLMHPIDGVIERSRALLDAFRQHELPVVLVNVAGGAPGRTEQPRRLTTFPEGFADLIPELNQQPSDIVVTKQTWGAFASTDLESQLKAKGVTQVVVVGVATGTGVESTARQAYEQGFHVTFALDAMTDGRPEAHAHSIAHVFPRLGETGTTQEIIDLLAKRSTAK</sequence>
<protein>
    <submittedName>
        <fullName evidence="3">Nicotinamidase-related amidase</fullName>
    </submittedName>
</protein>
<reference evidence="3 4" key="1">
    <citation type="submission" date="2020-07" db="EMBL/GenBank/DDBJ databases">
        <title>Genomic Encyclopedia of Type Strains, Phase IV (KMG-V): Genome sequencing to study the core and pangenomes of soil and plant-associated prokaryotes.</title>
        <authorList>
            <person name="Whitman W."/>
        </authorList>
    </citation>
    <scope>NUCLEOTIDE SEQUENCE [LARGE SCALE GENOMIC DNA]</scope>
    <source>
        <strain evidence="3 4">X4EP2</strain>
    </source>
</reference>
<dbReference type="InterPro" id="IPR036380">
    <property type="entry name" value="Isochorismatase-like_sf"/>
</dbReference>
<dbReference type="CDD" id="cd00431">
    <property type="entry name" value="cysteine_hydrolases"/>
    <property type="match status" value="1"/>
</dbReference>
<evidence type="ECO:0000259" key="2">
    <source>
        <dbReference type="Pfam" id="PF00857"/>
    </source>
</evidence>
<evidence type="ECO:0000313" key="4">
    <source>
        <dbReference type="Proteomes" id="UP000589520"/>
    </source>
</evidence>
<dbReference type="Proteomes" id="UP000589520">
    <property type="component" value="Unassembled WGS sequence"/>
</dbReference>
<dbReference type="RefSeq" id="WP_179493082.1">
    <property type="nucleotide sequence ID" value="NZ_JACCCW010000002.1"/>
</dbReference>
<dbReference type="EMBL" id="JACCCW010000002">
    <property type="protein sequence ID" value="NYF81245.1"/>
    <property type="molecule type" value="Genomic_DNA"/>
</dbReference>
<evidence type="ECO:0000313" key="3">
    <source>
        <dbReference type="EMBL" id="NYF81245.1"/>
    </source>
</evidence>
<dbReference type="SUPFAM" id="SSF52499">
    <property type="entry name" value="Isochorismatase-like hydrolases"/>
    <property type="match status" value="1"/>
</dbReference>
<organism evidence="3 4">
    <name type="scientific">Granulicella arctica</name>
    <dbReference type="NCBI Taxonomy" id="940613"/>
    <lineage>
        <taxon>Bacteria</taxon>
        <taxon>Pseudomonadati</taxon>
        <taxon>Acidobacteriota</taxon>
        <taxon>Terriglobia</taxon>
        <taxon>Terriglobales</taxon>
        <taxon>Acidobacteriaceae</taxon>
        <taxon>Granulicella</taxon>
    </lineage>
</organism>
<keyword evidence="4" id="KW-1185">Reference proteome</keyword>
<gene>
    <name evidence="3" type="ORF">HDF17_003565</name>
</gene>
<dbReference type="InterPro" id="IPR000868">
    <property type="entry name" value="Isochorismatase-like_dom"/>
</dbReference>
<dbReference type="PANTHER" id="PTHR43540:SF7">
    <property type="entry name" value="ISOCHORISMATASE FAMILY PROTEIN YECD"/>
    <property type="match status" value="1"/>
</dbReference>
<comment type="caution">
    <text evidence="3">The sequence shown here is derived from an EMBL/GenBank/DDBJ whole genome shotgun (WGS) entry which is preliminary data.</text>
</comment>
<dbReference type="GO" id="GO:0016787">
    <property type="term" value="F:hydrolase activity"/>
    <property type="evidence" value="ECO:0007669"/>
    <property type="project" value="UniProtKB-KW"/>
</dbReference>